<dbReference type="SUPFAM" id="SSF103515">
    <property type="entry name" value="Autotransporter"/>
    <property type="match status" value="1"/>
</dbReference>
<feature type="active site" evidence="4">
    <location>
        <position position="302"/>
    </location>
</feature>
<dbReference type="SMART" id="SM00869">
    <property type="entry name" value="Autotransporter"/>
    <property type="match status" value="1"/>
</dbReference>
<dbReference type="CDD" id="cd01847">
    <property type="entry name" value="Triacylglycerol_lipase_like"/>
    <property type="match status" value="1"/>
</dbReference>
<proteinExistence type="inferred from homology"/>
<evidence type="ECO:0000313" key="7">
    <source>
        <dbReference type="Proteomes" id="UP000030980"/>
    </source>
</evidence>
<dbReference type="PANTHER" id="PTHR45648:SF22">
    <property type="entry name" value="GDSL LIPASE_ACYLHYDROLASE FAMILY PROTEIN (AFU_ORTHOLOGUE AFUA_4G14700)"/>
    <property type="match status" value="1"/>
</dbReference>
<feature type="domain" description="Autotransporter" evidence="5">
    <location>
        <begin position="358"/>
        <end position="634"/>
    </location>
</feature>
<dbReference type="InterPro" id="IPR001087">
    <property type="entry name" value="GDSL"/>
</dbReference>
<evidence type="ECO:0000313" key="6">
    <source>
        <dbReference type="EMBL" id="KHO63573.1"/>
    </source>
</evidence>
<dbReference type="Pfam" id="PF00657">
    <property type="entry name" value="Lipase_GDSL"/>
    <property type="match status" value="1"/>
</dbReference>
<dbReference type="RefSeq" id="WP_039607278.1">
    <property type="nucleotide sequence ID" value="NZ_FMUP01000010.1"/>
</dbReference>
<comment type="caution">
    <text evidence="6">The sequence shown here is derived from an EMBL/GenBank/DDBJ whole genome shotgun (WGS) entry which is preliminary data.</text>
</comment>
<evidence type="ECO:0000259" key="5">
    <source>
        <dbReference type="PROSITE" id="PS51208"/>
    </source>
</evidence>
<feature type="active site" evidence="4">
    <location>
        <position position="305"/>
    </location>
</feature>
<dbReference type="Gene3D" id="2.40.128.130">
    <property type="entry name" value="Autotransporter beta-domain"/>
    <property type="match status" value="1"/>
</dbReference>
<dbReference type="Proteomes" id="UP000030980">
    <property type="component" value="Unassembled WGS sequence"/>
</dbReference>
<dbReference type="GO" id="GO:0016788">
    <property type="term" value="F:hydrolase activity, acting on ester bonds"/>
    <property type="evidence" value="ECO:0007669"/>
    <property type="project" value="InterPro"/>
</dbReference>
<dbReference type="STRING" id="706570.PT85_16620"/>
<reference evidence="6 7" key="1">
    <citation type="submission" date="2014-11" db="EMBL/GenBank/DDBJ databases">
        <title>Genome sequence of Pseudomonas tuomuerensis JCM 14085.</title>
        <authorList>
            <person name="Shin S.-K."/>
            <person name="Yi H."/>
        </authorList>
    </citation>
    <scope>NUCLEOTIDE SEQUENCE [LARGE SCALE GENOMIC DNA]</scope>
    <source>
        <strain evidence="6 7">JCM 14085</strain>
    </source>
</reference>
<protein>
    <recommendedName>
        <fullName evidence="5">Autotransporter domain-containing protein</fullName>
    </recommendedName>
</protein>
<dbReference type="GO" id="GO:0019867">
    <property type="term" value="C:outer membrane"/>
    <property type="evidence" value="ECO:0007669"/>
    <property type="project" value="InterPro"/>
</dbReference>
<dbReference type="Pfam" id="PF03797">
    <property type="entry name" value="Autotransporter"/>
    <property type="match status" value="1"/>
</dbReference>
<dbReference type="InterPro" id="IPR036709">
    <property type="entry name" value="Autotransporte_beta_dom_sf"/>
</dbReference>
<dbReference type="PROSITE" id="PS51208">
    <property type="entry name" value="AUTOTRANSPORTER"/>
    <property type="match status" value="1"/>
</dbReference>
<evidence type="ECO:0000256" key="1">
    <source>
        <dbReference type="ARBA" id="ARBA00008668"/>
    </source>
</evidence>
<dbReference type="EMBL" id="JTAK01000009">
    <property type="protein sequence ID" value="KHO63573.1"/>
    <property type="molecule type" value="Genomic_DNA"/>
</dbReference>
<dbReference type="OrthoDB" id="5292073at2"/>
<feature type="active site" description="Nucleophile" evidence="4">
    <location>
        <position position="33"/>
    </location>
</feature>
<dbReference type="SUPFAM" id="SSF52266">
    <property type="entry name" value="SGNH hydrolase"/>
    <property type="match status" value="1"/>
</dbReference>
<name>A0A0B3BGF0_9PSED</name>
<dbReference type="PANTHER" id="PTHR45648">
    <property type="entry name" value="GDSL LIPASE/ACYLHYDROLASE FAMILY PROTEIN (AFU_ORTHOLOGUE AFUA_4G14700)"/>
    <property type="match status" value="1"/>
</dbReference>
<evidence type="ECO:0000256" key="4">
    <source>
        <dbReference type="PIRSR" id="PIRSR037375-1"/>
    </source>
</evidence>
<gene>
    <name evidence="6" type="ORF">PT85_16620</name>
</gene>
<comment type="similarity">
    <text evidence="1">Belongs to the 'GDSL' lipolytic enzyme family.</text>
</comment>
<keyword evidence="7" id="KW-1185">Reference proteome</keyword>
<evidence type="ECO:0000256" key="3">
    <source>
        <dbReference type="ARBA" id="ARBA00022801"/>
    </source>
</evidence>
<evidence type="ECO:0000256" key="2">
    <source>
        <dbReference type="ARBA" id="ARBA00022729"/>
    </source>
</evidence>
<dbReference type="InterPro" id="IPR051058">
    <property type="entry name" value="GDSL_Est/Lipase"/>
</dbReference>
<organism evidence="6 7">
    <name type="scientific">Pseudomonas flexibilis</name>
    <dbReference type="NCBI Taxonomy" id="706570"/>
    <lineage>
        <taxon>Bacteria</taxon>
        <taxon>Pseudomonadati</taxon>
        <taxon>Pseudomonadota</taxon>
        <taxon>Gammaproteobacteria</taxon>
        <taxon>Pseudomonadales</taxon>
        <taxon>Pseudomonadaceae</taxon>
        <taxon>Pseudomonas</taxon>
    </lineage>
</organism>
<dbReference type="Gene3D" id="3.40.50.1110">
    <property type="entry name" value="SGNH hydrolase"/>
    <property type="match status" value="1"/>
</dbReference>
<dbReference type="NCBIfam" id="TIGR01414">
    <property type="entry name" value="autotrans_barl"/>
    <property type="match status" value="1"/>
</dbReference>
<keyword evidence="2" id="KW-0732">Signal</keyword>
<dbReference type="InterPro" id="IPR006315">
    <property type="entry name" value="OM_autotransptr_brl_dom"/>
</dbReference>
<dbReference type="AlphaFoldDB" id="A0A0B3BGF0"/>
<dbReference type="InterPro" id="IPR017186">
    <property type="entry name" value="Lipase_autotranspt_EstA"/>
</dbReference>
<keyword evidence="3" id="KW-0378">Hydrolase</keyword>
<dbReference type="InterPro" id="IPR036514">
    <property type="entry name" value="SGNH_hydro_sf"/>
</dbReference>
<accession>A0A0B3BGF0</accession>
<dbReference type="InterPro" id="IPR005546">
    <property type="entry name" value="Autotransporte_beta"/>
</dbReference>
<sequence length="634" mass="68967">MPFRHPLGLSLLLVLPTLSLASPYSQLVIFGDSLSDSGQFPDLLGPLDGVEPIGGLRMTNRTGPTYRDNRDEAFAAVAPQYLAQRLGLAALPSTPALQNNDNPDGTNYAVAGYRTDNILDSIIEPDGSVVERAGVTLRERDGYLVDKPRVDPNTLFLINGGGNDLFQGRVVDAASAAVASADLVTGVAALRQAGARYIIVSDLPDVGLTPAGAASGDRAQWSSLSAAFNQSLRDQLAAQGASVILLNVRGLVAEVVADPARFGFDPAVVQTDVCFNGNQCQMDPTWGITSPTADPDRLMFYDGVHPTTAVHAINADYIHSILSAPWEISLLPEIALGGLMSHQQQLRHEWQSARGDWQRRGDWHTFVAATGHSRDFESGAAVSEADNDGLGITLGSSYRLADAWRWGFSLGLQDQRLETPSDSSYKLDAYLLSTFLQYQRSRLWADVGLTYGKLDYRDLERRFALGISERVEKSETDGAVGGATLRLGYALGRRGAWSFSPFISAEYARVEMDAWRERGDSSSALRYDDQTRDSKRAGVGVEARIGIGSRSELFGEVAWEREFEDEARVVDMGLVSVPGFDYGLQGYTPHRDHTLATLGVATEIGQAFQVRLAYQLRDAEERQHGANLSLTWGF</sequence>
<dbReference type="PIRSF" id="PIRSF037375">
    <property type="entry name" value="Autotrns_EstA"/>
    <property type="match status" value="1"/>
</dbReference>